<dbReference type="InterPro" id="IPR052050">
    <property type="entry name" value="SecEffector_AnkRepeat"/>
</dbReference>
<dbReference type="PANTHER" id="PTHR46586:SF3">
    <property type="entry name" value="ANKYRIN REPEAT-CONTAINING PROTEIN"/>
    <property type="match status" value="1"/>
</dbReference>
<keyword evidence="2" id="KW-1185">Reference proteome</keyword>
<protein>
    <submittedName>
        <fullName evidence="1">Uncharacterized protein</fullName>
    </submittedName>
</protein>
<reference evidence="1 2" key="1">
    <citation type="submission" date="2016-07" db="EMBL/GenBank/DDBJ databases">
        <title>Pervasive Adenine N6-methylation of Active Genes in Fungi.</title>
        <authorList>
            <consortium name="DOE Joint Genome Institute"/>
            <person name="Mondo S.J."/>
            <person name="Dannebaum R.O."/>
            <person name="Kuo R.C."/>
            <person name="Labutti K."/>
            <person name="Haridas S."/>
            <person name="Kuo A."/>
            <person name="Salamov A."/>
            <person name="Ahrendt S.R."/>
            <person name="Lipzen A."/>
            <person name="Sullivan W."/>
            <person name="Andreopoulos W.B."/>
            <person name="Clum A."/>
            <person name="Lindquist E."/>
            <person name="Daum C."/>
            <person name="Ramamoorthy G.K."/>
            <person name="Gryganskyi A."/>
            <person name="Culley D."/>
            <person name="Magnuson J.K."/>
            <person name="James T.Y."/>
            <person name="O'Malley M.A."/>
            <person name="Stajich J.E."/>
            <person name="Spatafora J.W."/>
            <person name="Visel A."/>
            <person name="Grigoriev I.V."/>
        </authorList>
    </citation>
    <scope>NUCLEOTIDE SEQUENCE [LARGE SCALE GENOMIC DNA]</scope>
    <source>
        <strain evidence="1 2">PL171</strain>
    </source>
</reference>
<evidence type="ECO:0000313" key="2">
    <source>
        <dbReference type="Proteomes" id="UP000193411"/>
    </source>
</evidence>
<dbReference type="EMBL" id="MCFL01000092">
    <property type="protein sequence ID" value="ORZ30254.1"/>
    <property type="molecule type" value="Genomic_DNA"/>
</dbReference>
<comment type="caution">
    <text evidence="1">The sequence shown here is derived from an EMBL/GenBank/DDBJ whole genome shotgun (WGS) entry which is preliminary data.</text>
</comment>
<evidence type="ECO:0000313" key="1">
    <source>
        <dbReference type="EMBL" id="ORZ30254.1"/>
    </source>
</evidence>
<dbReference type="OrthoDB" id="426293at2759"/>
<proteinExistence type="predicted"/>
<dbReference type="SUPFAM" id="SSF140860">
    <property type="entry name" value="Pseudo ankyrin repeat-like"/>
    <property type="match status" value="1"/>
</dbReference>
<name>A0A1Y2H8D4_9FUNG</name>
<dbReference type="Proteomes" id="UP000193411">
    <property type="component" value="Unassembled WGS sequence"/>
</dbReference>
<sequence length="330" mass="35649">MQLSAAGVPPLALKIAATALPRKYTQAAIDVASANGHVETFNWWFKQPFLIPSFSPAAIELASPNGHIPCLEFWEARVADGSMLSGGAFRASGPTYLAIYFATAKTRNQSQSRSFSYARLAREACRNGHVPIFDWILKRVDDHTSWATASDVVPLMACVPVAVLCGQVEVVKWLQDKMGDSLSLPQTAFADAMARASAPRNNATFLDALVHLGHFSLAAWYLDHWLPRTIGTAVCFNHITDKLLRAAIAAQAFNLLDVGSNQAVRIIKGQQPALFMSQPPAPIPFSSAGVIALVDVESSSVCAIASAGNLPAVREWWWVKEFGDIGLSSD</sequence>
<dbReference type="AlphaFoldDB" id="A0A1Y2H8D4"/>
<gene>
    <name evidence="1" type="ORF">BCR44DRAFT_53453</name>
</gene>
<dbReference type="PANTHER" id="PTHR46586">
    <property type="entry name" value="ANKYRIN REPEAT-CONTAINING PROTEIN"/>
    <property type="match status" value="1"/>
</dbReference>
<organism evidence="1 2">
    <name type="scientific">Catenaria anguillulae PL171</name>
    <dbReference type="NCBI Taxonomy" id="765915"/>
    <lineage>
        <taxon>Eukaryota</taxon>
        <taxon>Fungi</taxon>
        <taxon>Fungi incertae sedis</taxon>
        <taxon>Blastocladiomycota</taxon>
        <taxon>Blastocladiomycetes</taxon>
        <taxon>Blastocladiales</taxon>
        <taxon>Catenariaceae</taxon>
        <taxon>Catenaria</taxon>
    </lineage>
</organism>
<accession>A0A1Y2H8D4</accession>